<reference evidence="2 3" key="1">
    <citation type="submission" date="2019-04" db="EMBL/GenBank/DDBJ databases">
        <title>Friends and foes A comparative genomics study of 23 Aspergillus species from section Flavi.</title>
        <authorList>
            <consortium name="DOE Joint Genome Institute"/>
            <person name="Kjaerbolling I."/>
            <person name="Vesth T."/>
            <person name="Frisvad J.C."/>
            <person name="Nybo J.L."/>
            <person name="Theobald S."/>
            <person name="Kildgaard S."/>
            <person name="Isbrandt T."/>
            <person name="Kuo A."/>
            <person name="Sato A."/>
            <person name="Lyhne E.K."/>
            <person name="Kogle M.E."/>
            <person name="Wiebenga A."/>
            <person name="Kun R.S."/>
            <person name="Lubbers R.J."/>
            <person name="Makela M.R."/>
            <person name="Barry K."/>
            <person name="Chovatia M."/>
            <person name="Clum A."/>
            <person name="Daum C."/>
            <person name="Haridas S."/>
            <person name="He G."/>
            <person name="LaButti K."/>
            <person name="Lipzen A."/>
            <person name="Mondo S."/>
            <person name="Riley R."/>
            <person name="Salamov A."/>
            <person name="Simmons B.A."/>
            <person name="Magnuson J.K."/>
            <person name="Henrissat B."/>
            <person name="Mortensen U.H."/>
            <person name="Larsen T.O."/>
            <person name="Devries R.P."/>
            <person name="Grigoriev I.V."/>
            <person name="Machida M."/>
            <person name="Baker S.E."/>
            <person name="Andersen M.R."/>
        </authorList>
    </citation>
    <scope>NUCLEOTIDE SEQUENCE [LARGE SCALE GENOMIC DNA]</scope>
    <source>
        <strain evidence="2 3">CBS 117625</strain>
    </source>
</reference>
<feature type="compositionally biased region" description="Basic and acidic residues" evidence="1">
    <location>
        <begin position="530"/>
        <end position="539"/>
    </location>
</feature>
<evidence type="ECO:0000313" key="3">
    <source>
        <dbReference type="Proteomes" id="UP000325672"/>
    </source>
</evidence>
<feature type="compositionally biased region" description="Low complexity" evidence="1">
    <location>
        <begin position="312"/>
        <end position="321"/>
    </location>
</feature>
<feature type="region of interest" description="Disordered" evidence="1">
    <location>
        <begin position="687"/>
        <end position="716"/>
    </location>
</feature>
<evidence type="ECO:0000256" key="1">
    <source>
        <dbReference type="SAM" id="MobiDB-lite"/>
    </source>
</evidence>
<feature type="region of interest" description="Disordered" evidence="1">
    <location>
        <begin position="498"/>
        <end position="550"/>
    </location>
</feature>
<feature type="region of interest" description="Disordered" evidence="1">
    <location>
        <begin position="155"/>
        <end position="377"/>
    </location>
</feature>
<feature type="region of interest" description="Disordered" evidence="1">
    <location>
        <begin position="1"/>
        <end position="47"/>
    </location>
</feature>
<name>A0A5N6T2T4_ASPPS</name>
<dbReference type="AlphaFoldDB" id="A0A5N6T2T4"/>
<feature type="region of interest" description="Disordered" evidence="1">
    <location>
        <begin position="383"/>
        <end position="402"/>
    </location>
</feature>
<dbReference type="Proteomes" id="UP000325672">
    <property type="component" value="Unassembled WGS sequence"/>
</dbReference>
<feature type="compositionally biased region" description="Polar residues" evidence="1">
    <location>
        <begin position="240"/>
        <end position="256"/>
    </location>
</feature>
<dbReference type="GeneID" id="43638050"/>
<protein>
    <submittedName>
        <fullName evidence="2">Uncharacterized protein</fullName>
    </submittedName>
</protein>
<feature type="compositionally biased region" description="Low complexity" evidence="1">
    <location>
        <begin position="693"/>
        <end position="716"/>
    </location>
</feature>
<proteinExistence type="predicted"/>
<feature type="compositionally biased region" description="Polar residues" evidence="1">
    <location>
        <begin position="167"/>
        <end position="186"/>
    </location>
</feature>
<organism evidence="2 3">
    <name type="scientific">Aspergillus pseudotamarii</name>
    <dbReference type="NCBI Taxonomy" id="132259"/>
    <lineage>
        <taxon>Eukaryota</taxon>
        <taxon>Fungi</taxon>
        <taxon>Dikarya</taxon>
        <taxon>Ascomycota</taxon>
        <taxon>Pezizomycotina</taxon>
        <taxon>Eurotiomycetes</taxon>
        <taxon>Eurotiomycetidae</taxon>
        <taxon>Eurotiales</taxon>
        <taxon>Aspergillaceae</taxon>
        <taxon>Aspergillus</taxon>
        <taxon>Aspergillus subgen. Circumdati</taxon>
    </lineage>
</organism>
<feature type="region of interest" description="Disordered" evidence="1">
    <location>
        <begin position="573"/>
        <end position="604"/>
    </location>
</feature>
<dbReference type="EMBL" id="ML743561">
    <property type="protein sequence ID" value="KAE8140615.1"/>
    <property type="molecule type" value="Genomic_DNA"/>
</dbReference>
<dbReference type="OrthoDB" id="4524386at2759"/>
<feature type="compositionally biased region" description="Basic residues" evidence="1">
    <location>
        <begin position="498"/>
        <end position="507"/>
    </location>
</feature>
<feature type="compositionally biased region" description="Polar residues" evidence="1">
    <location>
        <begin position="393"/>
        <end position="402"/>
    </location>
</feature>
<feature type="compositionally biased region" description="Polar residues" evidence="1">
    <location>
        <begin position="322"/>
        <end position="334"/>
    </location>
</feature>
<keyword evidence="3" id="KW-1185">Reference proteome</keyword>
<feature type="region of interest" description="Disordered" evidence="1">
    <location>
        <begin position="60"/>
        <end position="89"/>
    </location>
</feature>
<dbReference type="RefSeq" id="XP_031916678.1">
    <property type="nucleotide sequence ID" value="XM_032053840.1"/>
</dbReference>
<sequence>MVALKRFFQAERSSSISSKDGATRASNTPESDLSSNPRTSQFIEPDHPFQRIEKQFEVLHDQLQARPLSPRSPAPPSRASSRTTTRDPRHVDLLDALFSSHRYHIQSAQTLSPISPYNEDIAERNMTRFLQGQSGKPTMYSRILSALYQEDVADRNIARNKRGGRPSSRNTASRSRGNSFQRSSQSHQDEARCRPRSKAGSSLARSISQEAPRSATPPHADQSTTPRQIVSPATEGLLRQQRSVPNISAEITNSPQRETDSRSGGFLGVPAPYKQGDTWSSTPLPDSPTLPPVVTRDTETSESYPTPDLPPSRSSRSRSSSVTSGSHNPSNAIKSKSKKNVRDLSINTELAARGKSSTKITHRAIQPPTPSSLGMKQNPSIAEVMNSPLPAGSPTSPSPRLQSDQKIAEIMDMFRQAYTSSPAISPHPTYETLQDAIIREINSHEAFQRVPLPESGPPFTPSFSQETFYPEIDVAKTEGSSTNRTMSLREGQISKLIRRGSFKKHRRGSDARRSISTTSVPSKVFWKSSETTRQRRHTDAPPPSPGFFNTLEQNHQASKESVAYMDLLSKSRKSSANVSSGRIPDVARSISNPQPPATASLESANPAPSVFHLRAQASTSSINSRISFSAEDSDEEVIELPSVGIPKLQIHGIDENNVTYIAENTSPRNAFRLMSWPQRSGRSVSLRGNWFTNEGNNSPSRSSSRGGLTTRSVASC</sequence>
<feature type="compositionally biased region" description="Polar residues" evidence="1">
    <location>
        <begin position="199"/>
        <end position="211"/>
    </location>
</feature>
<gene>
    <name evidence="2" type="ORF">BDV38DRAFT_240007</name>
</gene>
<feature type="compositionally biased region" description="Polar residues" evidence="1">
    <location>
        <begin position="11"/>
        <end position="42"/>
    </location>
</feature>
<accession>A0A5N6T2T4</accession>
<evidence type="ECO:0000313" key="2">
    <source>
        <dbReference type="EMBL" id="KAE8140615.1"/>
    </source>
</evidence>